<organism evidence="2 3">
    <name type="scientific">Neocallimastix californiae</name>
    <dbReference type="NCBI Taxonomy" id="1754190"/>
    <lineage>
        <taxon>Eukaryota</taxon>
        <taxon>Fungi</taxon>
        <taxon>Fungi incertae sedis</taxon>
        <taxon>Chytridiomycota</taxon>
        <taxon>Chytridiomycota incertae sedis</taxon>
        <taxon>Neocallimastigomycetes</taxon>
        <taxon>Neocallimastigales</taxon>
        <taxon>Neocallimastigaceae</taxon>
        <taxon>Neocallimastix</taxon>
    </lineage>
</organism>
<dbReference type="STRING" id="1754190.A0A1Y2ETZ2"/>
<accession>A0A1Y2ETZ2</accession>
<proteinExistence type="predicted"/>
<feature type="chain" id="PRO_5012734156" evidence="1">
    <location>
        <begin position="28"/>
        <end position="162"/>
    </location>
</feature>
<evidence type="ECO:0000313" key="3">
    <source>
        <dbReference type="Proteomes" id="UP000193920"/>
    </source>
</evidence>
<dbReference type="OrthoDB" id="10673491at2759"/>
<protein>
    <submittedName>
        <fullName evidence="2">Uncharacterized protein</fullName>
    </submittedName>
</protein>
<comment type="caution">
    <text evidence="2">The sequence shown here is derived from an EMBL/GenBank/DDBJ whole genome shotgun (WGS) entry which is preliminary data.</text>
</comment>
<sequence>MGSFNLFSLLTFTQTLLLLILNQNVLASLTIFKANSQINFNETLKNIHLNNQYQYYTLANVDMPGRWYSYENLLSSHLLFGYFNSSTKDTKDIYHCRLSYRLLNHLNHTATIHNHPSQNNLNWTTATSNNNSLNENKFNSMNPMNTTKNDCKINSPLKMKPR</sequence>
<dbReference type="Proteomes" id="UP000193920">
    <property type="component" value="Unassembled WGS sequence"/>
</dbReference>
<dbReference type="EMBL" id="MCOG01000028">
    <property type="protein sequence ID" value="ORY74646.1"/>
    <property type="molecule type" value="Genomic_DNA"/>
</dbReference>
<keyword evidence="1" id="KW-0732">Signal</keyword>
<evidence type="ECO:0000256" key="1">
    <source>
        <dbReference type="SAM" id="SignalP"/>
    </source>
</evidence>
<keyword evidence="3" id="KW-1185">Reference proteome</keyword>
<name>A0A1Y2ETZ2_9FUNG</name>
<feature type="signal peptide" evidence="1">
    <location>
        <begin position="1"/>
        <end position="27"/>
    </location>
</feature>
<evidence type="ECO:0000313" key="2">
    <source>
        <dbReference type="EMBL" id="ORY74646.1"/>
    </source>
</evidence>
<dbReference type="AlphaFoldDB" id="A0A1Y2ETZ2"/>
<reference evidence="2 3" key="1">
    <citation type="submission" date="2016-08" db="EMBL/GenBank/DDBJ databases">
        <title>A Parts List for Fungal Cellulosomes Revealed by Comparative Genomics.</title>
        <authorList>
            <consortium name="DOE Joint Genome Institute"/>
            <person name="Haitjema C.H."/>
            <person name="Gilmore S.P."/>
            <person name="Henske J.K."/>
            <person name="Solomon K.V."/>
            <person name="De Groot R."/>
            <person name="Kuo A."/>
            <person name="Mondo S.J."/>
            <person name="Salamov A.A."/>
            <person name="Labutti K."/>
            <person name="Zhao Z."/>
            <person name="Chiniquy J."/>
            <person name="Barry K."/>
            <person name="Brewer H.M."/>
            <person name="Purvine S.O."/>
            <person name="Wright A.T."/>
            <person name="Boxma B."/>
            <person name="Van Alen T."/>
            <person name="Hackstein J.H."/>
            <person name="Baker S.E."/>
            <person name="Grigoriev I.V."/>
            <person name="O'Malley M.A."/>
        </authorList>
    </citation>
    <scope>NUCLEOTIDE SEQUENCE [LARGE SCALE GENOMIC DNA]</scope>
    <source>
        <strain evidence="2 3">G1</strain>
    </source>
</reference>
<gene>
    <name evidence="2" type="ORF">LY90DRAFT_502437</name>
</gene>